<feature type="domain" description="Methyltransferase" evidence="2">
    <location>
        <begin position="77"/>
        <end position="262"/>
    </location>
</feature>
<evidence type="ECO:0000313" key="4">
    <source>
        <dbReference type="Proteomes" id="UP001331761"/>
    </source>
</evidence>
<protein>
    <recommendedName>
        <fullName evidence="2">Methyltransferase domain-containing protein</fullName>
    </recommendedName>
</protein>
<feature type="signal peptide" evidence="1">
    <location>
        <begin position="1"/>
        <end position="23"/>
    </location>
</feature>
<organism evidence="3 4">
    <name type="scientific">Trichostrongylus colubriformis</name>
    <name type="common">Black scour worm</name>
    <dbReference type="NCBI Taxonomy" id="6319"/>
    <lineage>
        <taxon>Eukaryota</taxon>
        <taxon>Metazoa</taxon>
        <taxon>Ecdysozoa</taxon>
        <taxon>Nematoda</taxon>
        <taxon>Chromadorea</taxon>
        <taxon>Rhabditida</taxon>
        <taxon>Rhabditina</taxon>
        <taxon>Rhabditomorpha</taxon>
        <taxon>Strongyloidea</taxon>
        <taxon>Trichostrongylidae</taxon>
        <taxon>Trichostrongylus</taxon>
    </lineage>
</organism>
<dbReference type="Proteomes" id="UP001331761">
    <property type="component" value="Unassembled WGS sequence"/>
</dbReference>
<reference evidence="3 4" key="1">
    <citation type="submission" date="2019-10" db="EMBL/GenBank/DDBJ databases">
        <title>Assembly and Annotation for the nematode Trichostrongylus colubriformis.</title>
        <authorList>
            <person name="Martin J."/>
        </authorList>
    </citation>
    <scope>NUCLEOTIDE SEQUENCE [LARGE SCALE GENOMIC DNA]</scope>
    <source>
        <strain evidence="3">G859</strain>
        <tissue evidence="3">Whole worm</tissue>
    </source>
</reference>
<dbReference type="EMBL" id="WIXE01020637">
    <property type="protein sequence ID" value="KAK5969068.1"/>
    <property type="molecule type" value="Genomic_DNA"/>
</dbReference>
<keyword evidence="4" id="KW-1185">Reference proteome</keyword>
<evidence type="ECO:0000259" key="2">
    <source>
        <dbReference type="Pfam" id="PF13383"/>
    </source>
</evidence>
<dbReference type="PANTHER" id="PTHR32026:SF27">
    <property type="entry name" value="METHYLTRANSFERASE FKBM DOMAIN-CONTAINING PROTEIN-RELATED"/>
    <property type="match status" value="1"/>
</dbReference>
<dbReference type="Pfam" id="PF13383">
    <property type="entry name" value="Methyltransf_22"/>
    <property type="match status" value="1"/>
</dbReference>
<gene>
    <name evidence="3" type="ORF">GCK32_005065</name>
</gene>
<evidence type="ECO:0000313" key="3">
    <source>
        <dbReference type="EMBL" id="KAK5969068.1"/>
    </source>
</evidence>
<comment type="caution">
    <text evidence="3">The sequence shown here is derived from an EMBL/GenBank/DDBJ whole genome shotgun (WGS) entry which is preliminary data.</text>
</comment>
<evidence type="ECO:0000256" key="1">
    <source>
        <dbReference type="SAM" id="SignalP"/>
    </source>
</evidence>
<dbReference type="InterPro" id="IPR026913">
    <property type="entry name" value="METTL24"/>
</dbReference>
<accession>A0AAN8FRL0</accession>
<feature type="chain" id="PRO_5043052219" description="Methyltransferase domain-containing protein" evidence="1">
    <location>
        <begin position="24"/>
        <end position="300"/>
    </location>
</feature>
<dbReference type="AlphaFoldDB" id="A0AAN8FRL0"/>
<name>A0AAN8FRL0_TRICO</name>
<dbReference type="InterPro" id="IPR025714">
    <property type="entry name" value="Methyltranfer_dom"/>
</dbReference>
<keyword evidence="1" id="KW-0732">Signal</keyword>
<dbReference type="PANTHER" id="PTHR32026">
    <property type="entry name" value="METHYLTRANSFERASE-LIKE PROTEIN 24"/>
    <property type="match status" value="1"/>
</dbReference>
<proteinExistence type="predicted"/>
<sequence length="300" mass="34049">MYPMMAATFALVIGFRLLQLILPDDGSELKFTYGKLKISVDAAPAAPEAWLQGYYEKFARSRITYLELKSINFGILYNVLAPEVFCPYTVRVGSLADGGKFVCNPAKAPKNCSIYSLGINNEISFDEDIQGFNNFTCRIFGYEKRSIDSSIATRYTKINGKVQQLEIASNTDPKRNRYTLGALVEHNNDTSVELLKMDLDGGERYFLIPFLERYKVCQVMVEVHGRPPVHVSLLSRIAKLNYALFSLDVHPRVPSACEYSFIHLDCMQAYGAYMLKRYLNNVKVPHCSQQKHFSLIPFQC</sequence>